<protein>
    <submittedName>
        <fullName evidence="1">Uncharacterized protein</fullName>
    </submittedName>
</protein>
<keyword evidence="2" id="KW-1185">Reference proteome</keyword>
<gene>
    <name evidence="1" type="ORF">PEVE_00007154</name>
</gene>
<proteinExistence type="predicted"/>
<dbReference type="Proteomes" id="UP001159427">
    <property type="component" value="Unassembled WGS sequence"/>
</dbReference>
<sequence>MVQKQDDIEKTIKILEEQTANIDATDCQNVWSELEKKRRELETIIEYQTKGAMLRSKSRWYNEGEKNTKYFLNLEKRHCKQGTITQLKVNDKDLIQADREILHECEAFYKNLYSSKVQVNDYPEVFFPPTREVLSEERKQHCEGLLSVKECLEPLNGMATEKNTWY</sequence>
<evidence type="ECO:0000313" key="2">
    <source>
        <dbReference type="Proteomes" id="UP001159427"/>
    </source>
</evidence>
<name>A0ABN8QUG9_9CNID</name>
<accession>A0ABN8QUG9</accession>
<reference evidence="1 2" key="1">
    <citation type="submission" date="2022-05" db="EMBL/GenBank/DDBJ databases">
        <authorList>
            <consortium name="Genoscope - CEA"/>
            <person name="William W."/>
        </authorList>
    </citation>
    <scope>NUCLEOTIDE SEQUENCE [LARGE SCALE GENOMIC DNA]</scope>
</reference>
<evidence type="ECO:0000313" key="1">
    <source>
        <dbReference type="EMBL" id="CAH3170191.1"/>
    </source>
</evidence>
<dbReference type="EMBL" id="CALNXI010001476">
    <property type="protein sequence ID" value="CAH3170191.1"/>
    <property type="molecule type" value="Genomic_DNA"/>
</dbReference>
<organism evidence="1 2">
    <name type="scientific">Porites evermanni</name>
    <dbReference type="NCBI Taxonomy" id="104178"/>
    <lineage>
        <taxon>Eukaryota</taxon>
        <taxon>Metazoa</taxon>
        <taxon>Cnidaria</taxon>
        <taxon>Anthozoa</taxon>
        <taxon>Hexacorallia</taxon>
        <taxon>Scleractinia</taxon>
        <taxon>Fungiina</taxon>
        <taxon>Poritidae</taxon>
        <taxon>Porites</taxon>
    </lineage>
</organism>
<comment type="caution">
    <text evidence="1">The sequence shown here is derived from an EMBL/GenBank/DDBJ whole genome shotgun (WGS) entry which is preliminary data.</text>
</comment>